<evidence type="ECO:0000313" key="5">
    <source>
        <dbReference type="EnsemblMetazoa" id="tetur18g03410.1"/>
    </source>
</evidence>
<dbReference type="InterPro" id="IPR057460">
    <property type="entry name" value="CAF17_C"/>
</dbReference>
<dbReference type="HOGENOM" id="CLU_007884_7_0_1"/>
<dbReference type="EMBL" id="CAEY01000391">
    <property type="status" value="NOT_ANNOTATED_CDS"/>
    <property type="molecule type" value="Genomic_DNA"/>
</dbReference>
<dbReference type="GO" id="GO:0016226">
    <property type="term" value="P:iron-sulfur cluster assembly"/>
    <property type="evidence" value="ECO:0007669"/>
    <property type="project" value="TreeGrafter"/>
</dbReference>
<dbReference type="PANTHER" id="PTHR22602:SF0">
    <property type="entry name" value="TRANSFERASE CAF17, MITOCHONDRIAL-RELATED"/>
    <property type="match status" value="1"/>
</dbReference>
<evidence type="ECO:0000313" key="6">
    <source>
        <dbReference type="Proteomes" id="UP000015104"/>
    </source>
</evidence>
<evidence type="ECO:0000256" key="3">
    <source>
        <dbReference type="ARBA" id="ARBA00023128"/>
    </source>
</evidence>
<organism evidence="5 6">
    <name type="scientific">Tetranychus urticae</name>
    <name type="common">Two-spotted spider mite</name>
    <dbReference type="NCBI Taxonomy" id="32264"/>
    <lineage>
        <taxon>Eukaryota</taxon>
        <taxon>Metazoa</taxon>
        <taxon>Ecdysozoa</taxon>
        <taxon>Arthropoda</taxon>
        <taxon>Chelicerata</taxon>
        <taxon>Arachnida</taxon>
        <taxon>Acari</taxon>
        <taxon>Acariformes</taxon>
        <taxon>Trombidiformes</taxon>
        <taxon>Prostigmata</taxon>
        <taxon>Eleutherengona</taxon>
        <taxon>Raphignathae</taxon>
        <taxon>Tetranychoidea</taxon>
        <taxon>Tetranychidae</taxon>
        <taxon>Tetranychus</taxon>
    </lineage>
</organism>
<evidence type="ECO:0000256" key="2">
    <source>
        <dbReference type="ARBA" id="ARBA00022946"/>
    </source>
</evidence>
<evidence type="ECO:0000256" key="1">
    <source>
        <dbReference type="ARBA" id="ARBA00004173"/>
    </source>
</evidence>
<dbReference type="KEGG" id="tut:107366329"/>
<dbReference type="NCBIfam" id="TIGR03317">
    <property type="entry name" value="ygfZ_signature"/>
    <property type="match status" value="1"/>
</dbReference>
<dbReference type="EnsemblMetazoa" id="tetur18g03410.1">
    <property type="protein sequence ID" value="tetur18g03410.1"/>
    <property type="gene ID" value="tetur18g03410"/>
</dbReference>
<dbReference type="STRING" id="32264.T1KRG1"/>
<keyword evidence="6" id="KW-1185">Reference proteome</keyword>
<dbReference type="OrthoDB" id="191995at2759"/>
<dbReference type="AlphaFoldDB" id="T1KRG1"/>
<dbReference type="Pfam" id="PF25455">
    <property type="entry name" value="Beta-barrel_CAF17_C"/>
    <property type="match status" value="1"/>
</dbReference>
<dbReference type="Gene3D" id="3.30.1360.120">
    <property type="entry name" value="Probable tRNA modification gtpase trme, domain 1"/>
    <property type="match status" value="2"/>
</dbReference>
<proteinExistence type="predicted"/>
<dbReference type="InterPro" id="IPR017703">
    <property type="entry name" value="YgfZ/GCV_T_CS"/>
</dbReference>
<comment type="subcellular location">
    <subcellularLocation>
        <location evidence="1">Mitochondrion</location>
    </subcellularLocation>
</comment>
<reference evidence="6" key="1">
    <citation type="submission" date="2011-08" db="EMBL/GenBank/DDBJ databases">
        <authorList>
            <person name="Rombauts S."/>
        </authorList>
    </citation>
    <scope>NUCLEOTIDE SEQUENCE</scope>
    <source>
        <strain evidence="6">London</strain>
    </source>
</reference>
<reference evidence="5" key="2">
    <citation type="submission" date="2015-06" db="UniProtKB">
        <authorList>
            <consortium name="EnsemblMetazoa"/>
        </authorList>
    </citation>
    <scope>IDENTIFICATION</scope>
</reference>
<dbReference type="Proteomes" id="UP000015104">
    <property type="component" value="Unassembled WGS sequence"/>
</dbReference>
<protein>
    <recommendedName>
        <fullName evidence="4">CAF17 C-terminal domain-containing protein</fullName>
    </recommendedName>
</protein>
<feature type="domain" description="CAF17 C-terminal" evidence="4">
    <location>
        <begin position="285"/>
        <end position="367"/>
    </location>
</feature>
<dbReference type="InterPro" id="IPR045179">
    <property type="entry name" value="YgfZ/GcvT"/>
</dbReference>
<dbReference type="OMA" id="MNADIMN"/>
<dbReference type="eggNOG" id="KOG2929">
    <property type="taxonomic scope" value="Eukaryota"/>
</dbReference>
<dbReference type="PANTHER" id="PTHR22602">
    <property type="entry name" value="TRANSFERASE CAF17, MITOCHONDRIAL-RELATED"/>
    <property type="match status" value="1"/>
</dbReference>
<keyword evidence="3" id="KW-0496">Mitochondrion</keyword>
<dbReference type="SUPFAM" id="SSF103025">
    <property type="entry name" value="Folate-binding domain"/>
    <property type="match status" value="1"/>
</dbReference>
<name>T1KRG1_TETUR</name>
<gene>
    <name evidence="5" type="primary">107366329</name>
</gene>
<evidence type="ECO:0000259" key="4">
    <source>
        <dbReference type="Pfam" id="PF25455"/>
    </source>
</evidence>
<keyword evidence="2" id="KW-0809">Transit peptide</keyword>
<dbReference type="GO" id="GO:0005759">
    <property type="term" value="C:mitochondrial matrix"/>
    <property type="evidence" value="ECO:0007669"/>
    <property type="project" value="TreeGrafter"/>
</dbReference>
<sequence>MVHNFLKLFKFHSFVLRRSHSFKAVNLTNKKLILVRGEHCYRFLQGLITNDVRHLYPNQTTSVHLSCIYTLFLHPNGRVFLDAFIYDNHVGKNDGDNSNENLQEESEDSSEPKIASADEQLLIEVDNSISDKLFRHLKLHKLKSKVNINYPDDRYNVWSLYPGEMVDDQAIFPKIDHSKSSNCLITVDPRIKNHYRCLIDKNCDKKEILTQLEKKYNFPFIESTIEDYTKYRYESGIGEGATDHPDGNCLPHECNGDFLHGISFHKGCYIGQELTARVHHTGVVRKRLLPIRLINTDSQENLQNHANCDIVSKNDGARLGKLRAGRGHLGLGLMYVENTILKGQTTGYIKTSDNLIKVETFKPFWWPNEVKLFNK</sequence>
<accession>T1KRG1</accession>
<dbReference type="InterPro" id="IPR027266">
    <property type="entry name" value="TrmE/GcvT-like"/>
</dbReference>